<dbReference type="Proteomes" id="UP000606044">
    <property type="component" value="Unassembled WGS sequence"/>
</dbReference>
<evidence type="ECO:0000313" key="4">
    <source>
        <dbReference type="Proteomes" id="UP000606044"/>
    </source>
</evidence>
<accession>A0A917C8H3</accession>
<evidence type="ECO:0000259" key="2">
    <source>
        <dbReference type="Pfam" id="PF01757"/>
    </source>
</evidence>
<feature type="transmembrane region" description="Helical" evidence="1">
    <location>
        <begin position="69"/>
        <end position="91"/>
    </location>
</feature>
<feature type="transmembrane region" description="Helical" evidence="1">
    <location>
        <begin position="39"/>
        <end position="57"/>
    </location>
</feature>
<protein>
    <submittedName>
        <fullName evidence="3">Acyltransferase</fullName>
    </submittedName>
</protein>
<evidence type="ECO:0000256" key="1">
    <source>
        <dbReference type="SAM" id="Phobius"/>
    </source>
</evidence>
<dbReference type="PANTHER" id="PTHR23028:SF53">
    <property type="entry name" value="ACYL_TRANSF_3 DOMAIN-CONTAINING PROTEIN"/>
    <property type="match status" value="1"/>
</dbReference>
<proteinExistence type="predicted"/>
<evidence type="ECO:0000313" key="3">
    <source>
        <dbReference type="EMBL" id="GGF74841.1"/>
    </source>
</evidence>
<feature type="domain" description="Acyltransferase 3" evidence="2">
    <location>
        <begin position="35"/>
        <end position="343"/>
    </location>
</feature>
<feature type="transmembrane region" description="Helical" evidence="1">
    <location>
        <begin position="327"/>
        <end position="348"/>
    </location>
</feature>
<feature type="transmembrane region" description="Helical" evidence="1">
    <location>
        <begin position="369"/>
        <end position="389"/>
    </location>
</feature>
<feature type="transmembrane region" description="Helical" evidence="1">
    <location>
        <begin position="112"/>
        <end position="131"/>
    </location>
</feature>
<dbReference type="PANTHER" id="PTHR23028">
    <property type="entry name" value="ACETYLTRANSFERASE"/>
    <property type="match status" value="1"/>
</dbReference>
<dbReference type="Pfam" id="PF01757">
    <property type="entry name" value="Acyl_transf_3"/>
    <property type="match status" value="1"/>
</dbReference>
<sequence>MKADCLETGLVAGDVAVRKPQAVAAAAHPFDTRDNAFDLIRLVAALAVIYGHAFYLVRPTPARDPIAVLFPFTYSGALAVDVFFLISGIFVTRSFVVSRNPLAFAAKRMARIFPALALFGAVVAVLLALFATRAPLDFLLSPLPWVYASNTAVLKITYKIPGVFEANTLAGVISGSLWTLLAEFRLYVLVLVMGLLGALTIPARHILILGVIIAFAANGKFFEFVGDARVAPSVFMFLAGMASYVYRHTIPVTLLHVGTLLATTLMTSGEIHKLCFYAFVYALVIWLGCLRLPAALRIRNDYSYGIYLYAFPLQQIFALHLPDSGPYLNFALSAVAAICCAIPSWHLVEKPWIHSVHGAVAGRWPERRQWLYLGIPVLCFAVALIGTQFGSPAREAAYLRAQQVAAPAAP</sequence>
<dbReference type="RefSeq" id="WP_188581583.1">
    <property type="nucleotide sequence ID" value="NZ_BMCT01000006.1"/>
</dbReference>
<reference evidence="3" key="1">
    <citation type="journal article" date="2014" name="Int. J. Syst. Evol. Microbiol.">
        <title>Complete genome sequence of Corynebacterium casei LMG S-19264T (=DSM 44701T), isolated from a smear-ripened cheese.</title>
        <authorList>
            <consortium name="US DOE Joint Genome Institute (JGI-PGF)"/>
            <person name="Walter F."/>
            <person name="Albersmeier A."/>
            <person name="Kalinowski J."/>
            <person name="Ruckert C."/>
        </authorList>
    </citation>
    <scope>NUCLEOTIDE SEQUENCE</scope>
    <source>
        <strain evidence="3">CCM 7897</strain>
    </source>
</reference>
<gene>
    <name evidence="3" type="ORF">GCM10007301_38390</name>
</gene>
<dbReference type="InterPro" id="IPR050879">
    <property type="entry name" value="Acyltransferase_3"/>
</dbReference>
<dbReference type="EMBL" id="BMCT01000006">
    <property type="protein sequence ID" value="GGF74841.1"/>
    <property type="molecule type" value="Genomic_DNA"/>
</dbReference>
<keyword evidence="1" id="KW-1133">Transmembrane helix</keyword>
<feature type="transmembrane region" description="Helical" evidence="1">
    <location>
        <begin position="186"/>
        <end position="216"/>
    </location>
</feature>
<keyword evidence="3" id="KW-0012">Acyltransferase</keyword>
<keyword evidence="1" id="KW-0472">Membrane</keyword>
<keyword evidence="1" id="KW-0812">Transmembrane</keyword>
<organism evidence="3 4">
    <name type="scientific">Azorhizobium oxalatiphilum</name>
    <dbReference type="NCBI Taxonomy" id="980631"/>
    <lineage>
        <taxon>Bacteria</taxon>
        <taxon>Pseudomonadati</taxon>
        <taxon>Pseudomonadota</taxon>
        <taxon>Alphaproteobacteria</taxon>
        <taxon>Hyphomicrobiales</taxon>
        <taxon>Xanthobacteraceae</taxon>
        <taxon>Azorhizobium</taxon>
    </lineage>
</organism>
<name>A0A917C8H3_9HYPH</name>
<dbReference type="GO" id="GO:0016020">
    <property type="term" value="C:membrane"/>
    <property type="evidence" value="ECO:0007669"/>
    <property type="project" value="TreeGrafter"/>
</dbReference>
<dbReference type="InterPro" id="IPR002656">
    <property type="entry name" value="Acyl_transf_3_dom"/>
</dbReference>
<comment type="caution">
    <text evidence="3">The sequence shown here is derived from an EMBL/GenBank/DDBJ whole genome shotgun (WGS) entry which is preliminary data.</text>
</comment>
<feature type="transmembrane region" description="Helical" evidence="1">
    <location>
        <begin position="271"/>
        <end position="290"/>
    </location>
</feature>
<reference evidence="3" key="2">
    <citation type="submission" date="2020-09" db="EMBL/GenBank/DDBJ databases">
        <authorList>
            <person name="Sun Q."/>
            <person name="Sedlacek I."/>
        </authorList>
    </citation>
    <scope>NUCLEOTIDE SEQUENCE</scope>
    <source>
        <strain evidence="3">CCM 7897</strain>
    </source>
</reference>
<keyword evidence="3" id="KW-0808">Transferase</keyword>
<dbReference type="AlphaFoldDB" id="A0A917C8H3"/>
<dbReference type="GO" id="GO:0000271">
    <property type="term" value="P:polysaccharide biosynthetic process"/>
    <property type="evidence" value="ECO:0007669"/>
    <property type="project" value="TreeGrafter"/>
</dbReference>
<keyword evidence="4" id="KW-1185">Reference proteome</keyword>
<dbReference type="GO" id="GO:0016747">
    <property type="term" value="F:acyltransferase activity, transferring groups other than amino-acyl groups"/>
    <property type="evidence" value="ECO:0007669"/>
    <property type="project" value="InterPro"/>
</dbReference>